<comment type="caution">
    <text evidence="2">The sequence shown here is derived from an EMBL/GenBank/DDBJ whole genome shotgun (WGS) entry which is preliminary data.</text>
</comment>
<dbReference type="AlphaFoldDB" id="A0A8S0WBV7"/>
<dbReference type="EMBL" id="CACVBS010000045">
    <property type="protein sequence ID" value="CAA7264430.1"/>
    <property type="molecule type" value="Genomic_DNA"/>
</dbReference>
<feature type="transmembrane region" description="Helical" evidence="1">
    <location>
        <begin position="154"/>
        <end position="171"/>
    </location>
</feature>
<keyword evidence="1" id="KW-0472">Membrane</keyword>
<evidence type="ECO:0000256" key="1">
    <source>
        <dbReference type="SAM" id="Phobius"/>
    </source>
</evidence>
<reference evidence="2 3" key="1">
    <citation type="submission" date="2020-01" db="EMBL/GenBank/DDBJ databases">
        <authorList>
            <person name="Gupta K D."/>
        </authorList>
    </citation>
    <scope>NUCLEOTIDE SEQUENCE [LARGE SCALE GENOMIC DNA]</scope>
</reference>
<dbReference type="Proteomes" id="UP000467700">
    <property type="component" value="Unassembled WGS sequence"/>
</dbReference>
<evidence type="ECO:0000313" key="2">
    <source>
        <dbReference type="EMBL" id="CAA7264430.1"/>
    </source>
</evidence>
<gene>
    <name evidence="2" type="ORF">AAE3_LOCUS6720</name>
</gene>
<name>A0A8S0WBV7_CYCAE</name>
<proteinExistence type="predicted"/>
<accession>A0A8S0WBV7</accession>
<protein>
    <submittedName>
        <fullName evidence="2">Uncharacterized protein</fullName>
    </submittedName>
</protein>
<keyword evidence="1" id="KW-1133">Transmembrane helix</keyword>
<dbReference type="OrthoDB" id="3006091at2759"/>
<sequence>MQRPSQSSDFRRWVQKQTNGSVTSDEVILFFSGIALSLLNFPRGYLKATPRRCISHLVPFILFFLGCQESPLLRQPPSILSPTMSSAKYAPVPTTAQPPAIIMPQDLDSMIVESEKGPRGNSSSCQHSCGHCESNGNGHPPEHRGCHNGRLRRILLPALIAFVILSGLFALSCVRGHGADAAAWGVETLFSRQNNGAGSGSDNGVFIDRKYYLIVIFVGLFLVVILGIMLSAWCCKSSFQNPLCCPCYLCACCGGLACLQCIGCGLCAEGLSEM</sequence>
<evidence type="ECO:0000313" key="3">
    <source>
        <dbReference type="Proteomes" id="UP000467700"/>
    </source>
</evidence>
<keyword evidence="1" id="KW-0812">Transmembrane</keyword>
<feature type="transmembrane region" description="Helical" evidence="1">
    <location>
        <begin position="211"/>
        <end position="233"/>
    </location>
</feature>
<organism evidence="2 3">
    <name type="scientific">Cyclocybe aegerita</name>
    <name type="common">Black poplar mushroom</name>
    <name type="synonym">Agrocybe aegerita</name>
    <dbReference type="NCBI Taxonomy" id="1973307"/>
    <lineage>
        <taxon>Eukaryota</taxon>
        <taxon>Fungi</taxon>
        <taxon>Dikarya</taxon>
        <taxon>Basidiomycota</taxon>
        <taxon>Agaricomycotina</taxon>
        <taxon>Agaricomycetes</taxon>
        <taxon>Agaricomycetidae</taxon>
        <taxon>Agaricales</taxon>
        <taxon>Agaricineae</taxon>
        <taxon>Bolbitiaceae</taxon>
        <taxon>Cyclocybe</taxon>
    </lineage>
</organism>
<feature type="transmembrane region" description="Helical" evidence="1">
    <location>
        <begin position="27"/>
        <end position="46"/>
    </location>
</feature>
<keyword evidence="3" id="KW-1185">Reference proteome</keyword>